<evidence type="ECO:0000313" key="2">
    <source>
        <dbReference type="Proteomes" id="UP000500826"/>
    </source>
</evidence>
<organism evidence="1 2">
    <name type="scientific">Ramlibacter terrae</name>
    <dbReference type="NCBI Taxonomy" id="2732511"/>
    <lineage>
        <taxon>Bacteria</taxon>
        <taxon>Pseudomonadati</taxon>
        <taxon>Pseudomonadota</taxon>
        <taxon>Betaproteobacteria</taxon>
        <taxon>Burkholderiales</taxon>
        <taxon>Comamonadaceae</taxon>
        <taxon>Ramlibacter</taxon>
    </lineage>
</organism>
<proteinExistence type="predicted"/>
<keyword evidence="2" id="KW-1185">Reference proteome</keyword>
<sequence>MQGTPATVAIVLGTAAPVATLATARWLLHSVVRPLGPATDAVARISRGDRPPTSIRAVAASCGRCWPPCTRCARRCRRWWARCAPAPATWR</sequence>
<accession>A0ABX6P677</accession>
<name>A0ABX6P677_9BURK</name>
<reference evidence="1 2" key="2">
    <citation type="submission" date="2020-05" db="EMBL/GenBank/DDBJ databases">
        <authorList>
            <person name="Khan S.A."/>
            <person name="Jeon C.O."/>
            <person name="Chun B.H."/>
        </authorList>
    </citation>
    <scope>NUCLEOTIDE SEQUENCE [LARGE SCALE GENOMIC DNA]</scope>
    <source>
        <strain evidence="1 2">H242</strain>
    </source>
</reference>
<evidence type="ECO:0000313" key="1">
    <source>
        <dbReference type="EMBL" id="QJW84979.1"/>
    </source>
</evidence>
<reference evidence="1 2" key="1">
    <citation type="submission" date="2020-05" db="EMBL/GenBank/DDBJ databases">
        <title>Ramlibacter rhizophilus sp. nov., isolated from rhizosphere soil of national flower Mugunghwa from South Korea.</title>
        <authorList>
            <person name="Zheng-Fei Y."/>
            <person name="Huan T."/>
        </authorList>
    </citation>
    <scope>NUCLEOTIDE SEQUENCE [LARGE SCALE GENOMIC DNA]</scope>
    <source>
        <strain evidence="1 2">H242</strain>
    </source>
</reference>
<protein>
    <submittedName>
        <fullName evidence="1">Uncharacterized protein</fullName>
    </submittedName>
</protein>
<gene>
    <name evidence="1" type="ORF">HK414_19730</name>
</gene>
<dbReference type="Proteomes" id="UP000500826">
    <property type="component" value="Chromosome"/>
</dbReference>
<dbReference type="EMBL" id="CP053418">
    <property type="protein sequence ID" value="QJW84979.1"/>
    <property type="molecule type" value="Genomic_DNA"/>
</dbReference>